<feature type="compositionally biased region" description="Basic and acidic residues" evidence="1">
    <location>
        <begin position="21"/>
        <end position="41"/>
    </location>
</feature>
<feature type="region of interest" description="Disordered" evidence="1">
    <location>
        <begin position="62"/>
        <end position="100"/>
    </location>
</feature>
<sequence>MAKWISQLSLVHVFKHGLRTQHRDDKAHENNNGRQGRREGVWYDMDSPTKAYENISTAYQCQGTEEDDGGSGDVRTSEQSNIVSRKIDDEKGKWMVGVGS</sequence>
<reference evidence="2 3" key="1">
    <citation type="journal article" date="2024" name="G3 (Bethesda)">
        <title>Genome assembly of Hibiscus sabdariffa L. provides insights into metabolisms of medicinal natural products.</title>
        <authorList>
            <person name="Kim T."/>
        </authorList>
    </citation>
    <scope>NUCLEOTIDE SEQUENCE [LARGE SCALE GENOMIC DNA]</scope>
    <source>
        <strain evidence="2">TK-2024</strain>
        <tissue evidence="2">Old leaves</tissue>
    </source>
</reference>
<keyword evidence="3" id="KW-1185">Reference proteome</keyword>
<protein>
    <submittedName>
        <fullName evidence="2">Uncharacterized protein</fullName>
    </submittedName>
</protein>
<gene>
    <name evidence="2" type="ORF">V6N12_057316</name>
</gene>
<evidence type="ECO:0000313" key="2">
    <source>
        <dbReference type="EMBL" id="KAK8534672.1"/>
    </source>
</evidence>
<accession>A0ABR2DBH4</accession>
<proteinExistence type="predicted"/>
<comment type="caution">
    <text evidence="2">The sequence shown here is derived from an EMBL/GenBank/DDBJ whole genome shotgun (WGS) entry which is preliminary data.</text>
</comment>
<organism evidence="2 3">
    <name type="scientific">Hibiscus sabdariffa</name>
    <name type="common">roselle</name>
    <dbReference type="NCBI Taxonomy" id="183260"/>
    <lineage>
        <taxon>Eukaryota</taxon>
        <taxon>Viridiplantae</taxon>
        <taxon>Streptophyta</taxon>
        <taxon>Embryophyta</taxon>
        <taxon>Tracheophyta</taxon>
        <taxon>Spermatophyta</taxon>
        <taxon>Magnoliopsida</taxon>
        <taxon>eudicotyledons</taxon>
        <taxon>Gunneridae</taxon>
        <taxon>Pentapetalae</taxon>
        <taxon>rosids</taxon>
        <taxon>malvids</taxon>
        <taxon>Malvales</taxon>
        <taxon>Malvaceae</taxon>
        <taxon>Malvoideae</taxon>
        <taxon>Hibiscus</taxon>
    </lineage>
</organism>
<feature type="region of interest" description="Disordered" evidence="1">
    <location>
        <begin position="19"/>
        <end position="45"/>
    </location>
</feature>
<evidence type="ECO:0000313" key="3">
    <source>
        <dbReference type="Proteomes" id="UP001472677"/>
    </source>
</evidence>
<name>A0ABR2DBH4_9ROSI</name>
<dbReference type="EMBL" id="JBBPBM010000031">
    <property type="protein sequence ID" value="KAK8534672.1"/>
    <property type="molecule type" value="Genomic_DNA"/>
</dbReference>
<dbReference type="Proteomes" id="UP001472677">
    <property type="component" value="Unassembled WGS sequence"/>
</dbReference>
<evidence type="ECO:0000256" key="1">
    <source>
        <dbReference type="SAM" id="MobiDB-lite"/>
    </source>
</evidence>